<name>A0ABQ8K700_9APHY</name>
<dbReference type="SUPFAM" id="SSF81383">
    <property type="entry name" value="F-box domain"/>
    <property type="match status" value="1"/>
</dbReference>
<accession>A0ABQ8K700</accession>
<dbReference type="InterPro" id="IPR032675">
    <property type="entry name" value="LRR_dom_sf"/>
</dbReference>
<evidence type="ECO:0000313" key="2">
    <source>
        <dbReference type="Proteomes" id="UP000814176"/>
    </source>
</evidence>
<dbReference type="Proteomes" id="UP000814176">
    <property type="component" value="Unassembled WGS sequence"/>
</dbReference>
<gene>
    <name evidence="1" type="ORF">C8Q71DRAFT_776083</name>
</gene>
<dbReference type="InterPro" id="IPR036047">
    <property type="entry name" value="F-box-like_dom_sf"/>
</dbReference>
<dbReference type="SUPFAM" id="SSF52047">
    <property type="entry name" value="RNI-like"/>
    <property type="match status" value="1"/>
</dbReference>
<proteinExistence type="predicted"/>
<dbReference type="CDD" id="cd09917">
    <property type="entry name" value="F-box_SF"/>
    <property type="match status" value="1"/>
</dbReference>
<comment type="caution">
    <text evidence="1">The sequence shown here is derived from an EMBL/GenBank/DDBJ whole genome shotgun (WGS) entry which is preliminary data.</text>
</comment>
<keyword evidence="2" id="KW-1185">Reference proteome</keyword>
<dbReference type="GeneID" id="72005373"/>
<sequence length="480" mass="54895">MAGDPVGSLGRLNEDVCHHILSKLPMGDLMSLSTTCRPLRWECMPFLFRCVYITVYGPRQVQRSGVFSPAWLRPYVRTLVIHDKCLDQGGRTDNYMRCGAFPGSALAERLREFPHLRSLTMHKDNSSTHGLSWETLSAILSVPHLREFTLRWLYFCPDLRPAEELNLGSPAPITSFNYRMYHPREPFNFPTETAALAAALSKLCGTLEVLILSSEPAPLPTFPQLHWPRLRTLAFYGMPWTTLPGPFVSLFPRMQALRSLSLKLYATSDVAPQALWPSGHSYSFPWPDLERLVITFPDPQDEIYDHLPSTLHALSLRSWPHLHVQRRWQGFWYPWRQRENATLDSSAMLSILHRCRTLDLVHLEVEYHTGKEDDTLLRYVATTFPGLTSLKIHRYQSGEGQPLSAVHIAHLLAPLINLCRLKLYVDVAVIPQQIPHTNVLRDAATRITQILGSLREIVICSRDYPSWRTYRVLEGVIYGP</sequence>
<reference evidence="1 2" key="1">
    <citation type="journal article" date="2021" name="Environ. Microbiol.">
        <title>Gene family expansions and transcriptome signatures uncover fungal adaptations to wood decay.</title>
        <authorList>
            <person name="Hage H."/>
            <person name="Miyauchi S."/>
            <person name="Viragh M."/>
            <person name="Drula E."/>
            <person name="Min B."/>
            <person name="Chaduli D."/>
            <person name="Navarro D."/>
            <person name="Favel A."/>
            <person name="Norest M."/>
            <person name="Lesage-Meessen L."/>
            <person name="Balint B."/>
            <person name="Merenyi Z."/>
            <person name="de Eugenio L."/>
            <person name="Morin E."/>
            <person name="Martinez A.T."/>
            <person name="Baldrian P."/>
            <person name="Stursova M."/>
            <person name="Martinez M.J."/>
            <person name="Novotny C."/>
            <person name="Magnuson J.K."/>
            <person name="Spatafora J.W."/>
            <person name="Maurice S."/>
            <person name="Pangilinan J."/>
            <person name="Andreopoulos W."/>
            <person name="LaButti K."/>
            <person name="Hundley H."/>
            <person name="Na H."/>
            <person name="Kuo A."/>
            <person name="Barry K."/>
            <person name="Lipzen A."/>
            <person name="Henrissat B."/>
            <person name="Riley R."/>
            <person name="Ahrendt S."/>
            <person name="Nagy L.G."/>
            <person name="Grigoriev I.V."/>
            <person name="Martin F."/>
            <person name="Rosso M.N."/>
        </authorList>
    </citation>
    <scope>NUCLEOTIDE SEQUENCE [LARGE SCALE GENOMIC DNA]</scope>
    <source>
        <strain evidence="1 2">CIRM-BRFM 1785</strain>
    </source>
</reference>
<dbReference type="RefSeq" id="XP_047775796.1">
    <property type="nucleotide sequence ID" value="XM_047924641.1"/>
</dbReference>
<protein>
    <recommendedName>
        <fullName evidence="3">F-box domain-containing protein</fullName>
    </recommendedName>
</protein>
<evidence type="ECO:0008006" key="3">
    <source>
        <dbReference type="Google" id="ProtNLM"/>
    </source>
</evidence>
<organism evidence="1 2">
    <name type="scientific">Rhodofomes roseus</name>
    <dbReference type="NCBI Taxonomy" id="34475"/>
    <lineage>
        <taxon>Eukaryota</taxon>
        <taxon>Fungi</taxon>
        <taxon>Dikarya</taxon>
        <taxon>Basidiomycota</taxon>
        <taxon>Agaricomycotina</taxon>
        <taxon>Agaricomycetes</taxon>
        <taxon>Polyporales</taxon>
        <taxon>Rhodofomes</taxon>
    </lineage>
</organism>
<evidence type="ECO:0000313" key="1">
    <source>
        <dbReference type="EMBL" id="KAH9833030.1"/>
    </source>
</evidence>
<dbReference type="EMBL" id="JADCUA010000020">
    <property type="protein sequence ID" value="KAH9833030.1"/>
    <property type="molecule type" value="Genomic_DNA"/>
</dbReference>
<dbReference type="Gene3D" id="3.80.10.10">
    <property type="entry name" value="Ribonuclease Inhibitor"/>
    <property type="match status" value="1"/>
</dbReference>